<keyword evidence="2" id="KW-1185">Reference proteome</keyword>
<protein>
    <submittedName>
        <fullName evidence="1">Uncharacterized protein</fullName>
    </submittedName>
</protein>
<sequence>MEKAEFTDQLQKLRSGEVSEIKVEPADFMNFQEAFMDFEARKRVIGTAQKGGTVVYTFEKTESE</sequence>
<reference evidence="1" key="1">
    <citation type="submission" date="2024-08" db="EMBL/GenBank/DDBJ databases">
        <title>Lentilactobacillus sp. nov., isolated from tree bark.</title>
        <authorList>
            <person name="Phuengjayaem S."/>
            <person name="Tanasupawat S."/>
        </authorList>
    </citation>
    <scope>NUCLEOTIDE SEQUENCE</scope>
    <source>
        <strain evidence="1">SPB1-3</strain>
    </source>
</reference>
<dbReference type="EMBL" id="CP168151">
    <property type="protein sequence ID" value="XFD40324.1"/>
    <property type="molecule type" value="Genomic_DNA"/>
</dbReference>
<proteinExistence type="predicted"/>
<dbReference type="Proteomes" id="UP001149860">
    <property type="component" value="Chromosome"/>
</dbReference>
<evidence type="ECO:0000313" key="1">
    <source>
        <dbReference type="EMBL" id="XFD40324.1"/>
    </source>
</evidence>
<gene>
    <name evidence="1" type="ORF">O0236_003155</name>
</gene>
<organism evidence="1 2">
    <name type="scientific">Lentilactobacillus terminaliae</name>
    <dbReference type="NCBI Taxonomy" id="3003483"/>
    <lineage>
        <taxon>Bacteria</taxon>
        <taxon>Bacillati</taxon>
        <taxon>Bacillota</taxon>
        <taxon>Bacilli</taxon>
        <taxon>Lactobacillales</taxon>
        <taxon>Lactobacillaceae</taxon>
        <taxon>Lentilactobacillus</taxon>
    </lineage>
</organism>
<evidence type="ECO:0000313" key="2">
    <source>
        <dbReference type="Proteomes" id="UP001149860"/>
    </source>
</evidence>
<accession>A0ACD5DGR4</accession>
<name>A0ACD5DGR4_9LACO</name>